<dbReference type="OrthoDB" id="8478010at2"/>
<dbReference type="AlphaFoldDB" id="Q2VYU1"/>
<dbReference type="HOGENOM" id="CLU_117185_0_0_5"/>
<dbReference type="PROSITE" id="PS51257">
    <property type="entry name" value="PROKAR_LIPOPROTEIN"/>
    <property type="match status" value="1"/>
</dbReference>
<evidence type="ECO:0000313" key="1">
    <source>
        <dbReference type="EMBL" id="BAE53234.1"/>
    </source>
</evidence>
<dbReference type="EMBL" id="AP007255">
    <property type="protein sequence ID" value="BAE53234.1"/>
    <property type="molecule type" value="Genomic_DNA"/>
</dbReference>
<evidence type="ECO:0008006" key="3">
    <source>
        <dbReference type="Google" id="ProtNLM"/>
    </source>
</evidence>
<reference evidence="1 2" key="1">
    <citation type="journal article" date="2005" name="DNA Res.">
        <title>Complete genome sequence of the facultative anaerobic magnetotactic bacterium Magnetospirillum sp. strain AMB-1.</title>
        <authorList>
            <person name="Matsunaga T."/>
            <person name="Okamura Y."/>
            <person name="Fukuda Y."/>
            <person name="Wahyudi A.T."/>
            <person name="Murase Y."/>
            <person name="Takeyama H."/>
        </authorList>
    </citation>
    <scope>NUCLEOTIDE SEQUENCE [LARGE SCALE GENOMIC DNA]</scope>
    <source>
        <strain evidence="2">ATCC 700264 / AMB-1</strain>
    </source>
</reference>
<dbReference type="KEGG" id="mag:amb4430"/>
<evidence type="ECO:0000313" key="2">
    <source>
        <dbReference type="Proteomes" id="UP000007058"/>
    </source>
</evidence>
<dbReference type="STRING" id="342108.amb4430"/>
<name>Q2VYU1_PARM1</name>
<sequence length="213" mass="22916">MRKLVIASLAVLSACATPSTYELKWRAERNFDKFADGPTCRVSIWGNWSGSLFPHQFAGMIYPVVEMRGDLVLVGAKSVPMGNAMAQFQMPVGDIQLRIDGNKAWTVAAINTPSLAPEGNSKEIGAQKVANSASPSPYLDPKAMAEMTQNMMSTYRSGMSPITATSGDTAKDILRQMATGRTILFRQVNGNAAGKTFEYSLETFNSAMAACAS</sequence>
<gene>
    <name evidence="1" type="ordered locus">amb4430</name>
</gene>
<organism evidence="1 2">
    <name type="scientific">Paramagnetospirillum magneticum (strain ATCC 700264 / AMB-1)</name>
    <name type="common">Magnetospirillum magneticum</name>
    <dbReference type="NCBI Taxonomy" id="342108"/>
    <lineage>
        <taxon>Bacteria</taxon>
        <taxon>Pseudomonadati</taxon>
        <taxon>Pseudomonadota</taxon>
        <taxon>Alphaproteobacteria</taxon>
        <taxon>Rhodospirillales</taxon>
        <taxon>Magnetospirillaceae</taxon>
        <taxon>Paramagnetospirillum</taxon>
    </lineage>
</organism>
<proteinExistence type="predicted"/>
<protein>
    <recommendedName>
        <fullName evidence="3">Lipoprotein</fullName>
    </recommendedName>
</protein>
<accession>Q2VYU1</accession>
<dbReference type="Proteomes" id="UP000007058">
    <property type="component" value="Chromosome"/>
</dbReference>
<keyword evidence="2" id="KW-1185">Reference proteome</keyword>